<evidence type="ECO:0000256" key="1">
    <source>
        <dbReference type="SAM" id="MobiDB-lite"/>
    </source>
</evidence>
<name>A0A9W9LVV4_9EURO</name>
<feature type="region of interest" description="Disordered" evidence="1">
    <location>
        <begin position="1"/>
        <end position="44"/>
    </location>
</feature>
<organism evidence="2 3">
    <name type="scientific">Penicillium capsulatum</name>
    <dbReference type="NCBI Taxonomy" id="69766"/>
    <lineage>
        <taxon>Eukaryota</taxon>
        <taxon>Fungi</taxon>
        <taxon>Dikarya</taxon>
        <taxon>Ascomycota</taxon>
        <taxon>Pezizomycotina</taxon>
        <taxon>Eurotiomycetes</taxon>
        <taxon>Eurotiomycetidae</taxon>
        <taxon>Eurotiales</taxon>
        <taxon>Aspergillaceae</taxon>
        <taxon>Penicillium</taxon>
    </lineage>
</organism>
<sequence length="467" mass="53593">MSTPNETLTQEKPSISNASVHSSPQHPFASVPSDHSSNSPHLAAIQMPGPAINLAPDTNIYEGYTFFLADPIPGQTATWTRVERTQMHLPQSEFYRMVQKRATKFSAAQQYQNLFDIRRAHVNQLIHEKRRIDPQLEWSCVYAKESDRPSKPRNAHPDDYETVSMHIILMKRPMKTNAYPRTPMGDLVDLATAHRQDKIDDQRAASRRAEATAQQRVSDMPPPAYQPVPSPNIQPLIHSVGRKVQGPLPRPMSVTPSFTRLDLASGQICDDLKRKMQGQHAGESTNEDHHMEDWDSEASSSDDEKSTIFDHASVDVDSATDITDTMDSDCQEPPTRRTQRAQSRSPRRREPSFGPHYRKRPQGPISERKERYSARRYSEYDVLPPAKSYLNHKRTRSIAAGPLDREKMYRIQRINDQELRTRLLECETRIEQWERVVESQALVLQKLEASQQLKPRRSYYDPASMRH</sequence>
<proteinExistence type="predicted"/>
<dbReference type="OrthoDB" id="5401486at2759"/>
<feature type="region of interest" description="Disordered" evidence="1">
    <location>
        <begin position="197"/>
        <end position="222"/>
    </location>
</feature>
<reference evidence="2" key="2">
    <citation type="journal article" date="2023" name="IMA Fungus">
        <title>Comparative genomic study of the Penicillium genus elucidates a diverse pangenome and 15 lateral gene transfer events.</title>
        <authorList>
            <person name="Petersen C."/>
            <person name="Sorensen T."/>
            <person name="Nielsen M.R."/>
            <person name="Sondergaard T.E."/>
            <person name="Sorensen J.L."/>
            <person name="Fitzpatrick D.A."/>
            <person name="Frisvad J.C."/>
            <person name="Nielsen K.L."/>
        </authorList>
    </citation>
    <scope>NUCLEOTIDE SEQUENCE</scope>
    <source>
        <strain evidence="2">IBT 21917</strain>
    </source>
</reference>
<protein>
    <submittedName>
        <fullName evidence="2">Uncharacterized protein</fullName>
    </submittedName>
</protein>
<keyword evidence="3" id="KW-1185">Reference proteome</keyword>
<comment type="caution">
    <text evidence="2">The sequence shown here is derived from an EMBL/GenBank/DDBJ whole genome shotgun (WGS) entry which is preliminary data.</text>
</comment>
<dbReference type="EMBL" id="JAPQKO010000002">
    <property type="protein sequence ID" value="KAJ5179049.1"/>
    <property type="molecule type" value="Genomic_DNA"/>
</dbReference>
<feature type="compositionally biased region" description="Polar residues" evidence="1">
    <location>
        <begin position="1"/>
        <end position="25"/>
    </location>
</feature>
<feature type="compositionally biased region" description="Basic and acidic residues" evidence="1">
    <location>
        <begin position="302"/>
        <end position="314"/>
    </location>
</feature>
<evidence type="ECO:0000313" key="2">
    <source>
        <dbReference type="EMBL" id="KAJ5179049.1"/>
    </source>
</evidence>
<gene>
    <name evidence="2" type="ORF">N7492_002259</name>
</gene>
<reference evidence="2" key="1">
    <citation type="submission" date="2022-11" db="EMBL/GenBank/DDBJ databases">
        <authorList>
            <person name="Petersen C."/>
        </authorList>
    </citation>
    <scope>NUCLEOTIDE SEQUENCE</scope>
    <source>
        <strain evidence="2">IBT 21917</strain>
    </source>
</reference>
<dbReference type="Proteomes" id="UP001146351">
    <property type="component" value="Unassembled WGS sequence"/>
</dbReference>
<accession>A0A9W9LVV4</accession>
<feature type="region of interest" description="Disordered" evidence="1">
    <location>
        <begin position="275"/>
        <end position="373"/>
    </location>
</feature>
<dbReference type="AlphaFoldDB" id="A0A9W9LVV4"/>
<evidence type="ECO:0000313" key="3">
    <source>
        <dbReference type="Proteomes" id="UP001146351"/>
    </source>
</evidence>
<feature type="compositionally biased region" description="Basic and acidic residues" evidence="1">
    <location>
        <begin position="197"/>
        <end position="210"/>
    </location>
</feature>